<feature type="non-terminal residue" evidence="1">
    <location>
        <position position="1"/>
    </location>
</feature>
<proteinExistence type="predicted"/>
<evidence type="ECO:0000313" key="2">
    <source>
        <dbReference type="Proteomes" id="UP001445076"/>
    </source>
</evidence>
<gene>
    <name evidence="1" type="ORF">OTU49_000596</name>
</gene>
<comment type="caution">
    <text evidence="1">The sequence shown here is derived from an EMBL/GenBank/DDBJ whole genome shotgun (WGS) entry which is preliminary data.</text>
</comment>
<accession>A0AAW0XXW2</accession>
<protein>
    <submittedName>
        <fullName evidence="1">Uncharacterized protein</fullName>
    </submittedName>
</protein>
<evidence type="ECO:0000313" key="1">
    <source>
        <dbReference type="EMBL" id="KAK8744753.1"/>
    </source>
</evidence>
<dbReference type="EMBL" id="JARKIK010000021">
    <property type="protein sequence ID" value="KAK8744753.1"/>
    <property type="molecule type" value="Genomic_DNA"/>
</dbReference>
<name>A0AAW0XXW2_CHEQU</name>
<sequence length="612" mass="64954">WEESSGCGWGINGCARQVEARNGSRIVMKCWAIAALVVAAVGSPLPHEDCKHEIITYSGAVPIGSLHAGHYVAVPAHHYQAAYSVGAAPAVVSYAAAPASSVSHVLHQSVQPTPEVQRETAAFMAAWNEAAARATQIQRTLVRSAPSGTYSIQIPKQVEATEEVKRATAQFMAAWNKAARRATVVEQAVYSLPQPVQPTEDVQRATAEFMAEWERAAQQASAIRQAVSYSATPYSGVPRQVEATDEVKRATEEFLAAWKKAAARVPTIQTTLYHITGTTPSSGVPTIVGGVPQFTPEVAHATAEFTKVWNAAAAAAAAAPDVNIIMGSRSHSGYHHAPAAVSYAAASFPASSYALPQPVQPTPEVQSATAAFMAAWNAAAQRATKLQATLVKSGDTVELPRQVKETDAVKQATAEFMAAYNAAARRATVVEQAVSTLPRQISQTADVEKATAEFMAAWHAAAQRVSTLRDSVSTAYSAPQQVKPTPEVQRATAEFTAAWNEAAARIPKIETTLYTLSGSAALDSARSPQPVSDTPEVKAAKEAFLAKFRAAEAAATRASRVRGVLPVPTVWSATPIQHIAYSGGALHQTYSISDRIFAPFSGQPIYLKDCPH</sequence>
<dbReference type="AlphaFoldDB" id="A0AAW0XXW2"/>
<organism evidence="1 2">
    <name type="scientific">Cherax quadricarinatus</name>
    <name type="common">Australian red claw crayfish</name>
    <dbReference type="NCBI Taxonomy" id="27406"/>
    <lineage>
        <taxon>Eukaryota</taxon>
        <taxon>Metazoa</taxon>
        <taxon>Ecdysozoa</taxon>
        <taxon>Arthropoda</taxon>
        <taxon>Crustacea</taxon>
        <taxon>Multicrustacea</taxon>
        <taxon>Malacostraca</taxon>
        <taxon>Eumalacostraca</taxon>
        <taxon>Eucarida</taxon>
        <taxon>Decapoda</taxon>
        <taxon>Pleocyemata</taxon>
        <taxon>Astacidea</taxon>
        <taxon>Parastacoidea</taxon>
        <taxon>Parastacidae</taxon>
        <taxon>Cherax</taxon>
    </lineage>
</organism>
<dbReference type="Proteomes" id="UP001445076">
    <property type="component" value="Unassembled WGS sequence"/>
</dbReference>
<reference evidence="1 2" key="1">
    <citation type="journal article" date="2024" name="BMC Genomics">
        <title>Genome assembly of redclaw crayfish (Cherax quadricarinatus) provides insights into its immune adaptation and hypoxia tolerance.</title>
        <authorList>
            <person name="Liu Z."/>
            <person name="Zheng J."/>
            <person name="Li H."/>
            <person name="Fang K."/>
            <person name="Wang S."/>
            <person name="He J."/>
            <person name="Zhou D."/>
            <person name="Weng S."/>
            <person name="Chi M."/>
            <person name="Gu Z."/>
            <person name="He J."/>
            <person name="Li F."/>
            <person name="Wang M."/>
        </authorList>
    </citation>
    <scope>NUCLEOTIDE SEQUENCE [LARGE SCALE GENOMIC DNA]</scope>
    <source>
        <strain evidence="1">ZL_2023a</strain>
    </source>
</reference>
<keyword evidence="2" id="KW-1185">Reference proteome</keyword>